<gene>
    <name evidence="1" type="ORF">E5336_06170</name>
</gene>
<evidence type="ECO:0000313" key="2">
    <source>
        <dbReference type="Proteomes" id="UP000308836"/>
    </source>
</evidence>
<keyword evidence="2" id="KW-1185">Reference proteome</keyword>
<proteinExistence type="predicted"/>
<protein>
    <submittedName>
        <fullName evidence="1">Uncharacterized protein</fullName>
    </submittedName>
</protein>
<organism evidence="1 2">
    <name type="scientific">Dubosiella muris</name>
    <dbReference type="NCBI Taxonomy" id="3038133"/>
    <lineage>
        <taxon>Bacteria</taxon>
        <taxon>Bacillati</taxon>
        <taxon>Bacillota</taxon>
        <taxon>Erysipelotrichia</taxon>
        <taxon>Erysipelotrichales</taxon>
        <taxon>Erysipelotrichaceae</taxon>
        <taxon>Dubosiella</taxon>
    </lineage>
</organism>
<dbReference type="Proteomes" id="UP000308836">
    <property type="component" value="Unassembled WGS sequence"/>
</dbReference>
<accession>A0AC61R7C9</accession>
<sequence>MNIKIRRVNQGAFCIYLILFIVLVSGILKSFTDFFSIIPYSIDFINVFLFFLLIKSKVLLILKKKKSLMEIRWIFVFFVSAVISTLPRINSIFLFLIALRNNFSYYIFFISCICFLKKEKLVFLDIAYWINFSVIIIQFFGFGIKQDWLGGIFGSIGGEVNGALNVFLVIYTIKIIVMYLNKQNTLNNVIITSLVSLFIASLAELKFFYLEYVIIIAISSLVTSFSWRKILIIVGGLIGLIVGAKLLFIIYPGLDRRFFSFEFLYAYSTSDQGYTSAGDINRLNFIKQCNDILKSGIYIMFGLGLGNCEIFNPLGLISNFYKTYGFLHYTWFSSSFIYLELGIVGTILYFGFFIWTFFQIRRREKYSNDLSNCQMAEILALMAILFSIYDSSMRSSVSYLVYYILALPFASLNENFHIKRKD</sequence>
<comment type="caution">
    <text evidence="1">The sequence shown here is derived from an EMBL/GenBank/DDBJ whole genome shotgun (WGS) entry which is preliminary data.</text>
</comment>
<dbReference type="EMBL" id="SRYG01000010">
    <property type="protein sequence ID" value="TGY66071.1"/>
    <property type="molecule type" value="Genomic_DNA"/>
</dbReference>
<evidence type="ECO:0000313" key="1">
    <source>
        <dbReference type="EMBL" id="TGY66071.1"/>
    </source>
</evidence>
<name>A0AC61R7C9_9FIRM</name>
<reference evidence="1" key="1">
    <citation type="submission" date="2019-04" db="EMBL/GenBank/DDBJ databases">
        <title>Microbes associate with the intestines of laboratory mice.</title>
        <authorList>
            <person name="Navarre W."/>
            <person name="Wong E."/>
            <person name="Huang K."/>
            <person name="Tropini C."/>
            <person name="Ng K."/>
            <person name="Yu B."/>
        </authorList>
    </citation>
    <scope>NUCLEOTIDE SEQUENCE</scope>
    <source>
        <strain evidence="1">NM09_H32</strain>
    </source>
</reference>